<dbReference type="AlphaFoldDB" id="A0A5P2FXH2"/>
<dbReference type="InterPro" id="IPR002901">
    <property type="entry name" value="MGlyc_endo_b_GlcNAc-like_dom"/>
</dbReference>
<dbReference type="SUPFAM" id="SSF54106">
    <property type="entry name" value="LysM domain"/>
    <property type="match status" value="1"/>
</dbReference>
<keyword evidence="5" id="KW-0732">Signal</keyword>
<dbReference type="PROSITE" id="PS51782">
    <property type="entry name" value="LYSM"/>
    <property type="match status" value="1"/>
</dbReference>
<protein>
    <recommendedName>
        <fullName evidence="4">Peptidoglycan hydrolase</fullName>
    </recommendedName>
</protein>
<dbReference type="Gene3D" id="3.10.350.10">
    <property type="entry name" value="LysM domain"/>
    <property type="match status" value="1"/>
</dbReference>
<reference evidence="7 8" key="1">
    <citation type="submission" date="2019-09" db="EMBL/GenBank/DDBJ databases">
        <title>Complete genome sequence of Arachidicoccus sp. B3-10 isolated from apple orchard soil.</title>
        <authorList>
            <person name="Kim H.S."/>
            <person name="Han K.-I."/>
            <person name="Suh M.K."/>
            <person name="Lee K.C."/>
            <person name="Eom M.K."/>
            <person name="Kim J.-S."/>
            <person name="Kang S.W."/>
            <person name="Sin Y."/>
            <person name="Lee J.-S."/>
        </authorList>
    </citation>
    <scope>NUCLEOTIDE SEQUENCE [LARGE SCALE GENOMIC DNA]</scope>
    <source>
        <strain evidence="7 8">B3-10</strain>
    </source>
</reference>
<dbReference type="InterPro" id="IPR018392">
    <property type="entry name" value="LysM"/>
</dbReference>
<evidence type="ECO:0000256" key="2">
    <source>
        <dbReference type="ARBA" id="ARBA00022638"/>
    </source>
</evidence>
<keyword evidence="1" id="KW-0929">Antimicrobial</keyword>
<dbReference type="GO" id="GO:0031640">
    <property type="term" value="P:killing of cells of another organism"/>
    <property type="evidence" value="ECO:0007669"/>
    <property type="project" value="UniProtKB-KW"/>
</dbReference>
<dbReference type="RefSeq" id="WP_131328782.1">
    <property type="nucleotide sequence ID" value="NZ_CP044016.1"/>
</dbReference>
<evidence type="ECO:0000256" key="4">
    <source>
        <dbReference type="ARBA" id="ARBA00032108"/>
    </source>
</evidence>
<keyword evidence="3" id="KW-0378">Hydrolase</keyword>
<evidence type="ECO:0000313" key="7">
    <source>
        <dbReference type="EMBL" id="QES87895.1"/>
    </source>
</evidence>
<organism evidence="7 8">
    <name type="scientific">Rhizosphaericola mali</name>
    <dbReference type="NCBI Taxonomy" id="2545455"/>
    <lineage>
        <taxon>Bacteria</taxon>
        <taxon>Pseudomonadati</taxon>
        <taxon>Bacteroidota</taxon>
        <taxon>Chitinophagia</taxon>
        <taxon>Chitinophagales</taxon>
        <taxon>Chitinophagaceae</taxon>
        <taxon>Rhizosphaericola</taxon>
    </lineage>
</organism>
<sequence length="370" mass="41278">MRKLLFLSLTSFAFVHAKAQNSNVQDYINKYKATAINEMIRTGVPASITLAQGILESGSGQSKLAMYSNNHFGIKCKEEWTGDKTYHDDDRKHECFRVYRTPEESFKDHSDFLKNRPYYTELFDLEPTDYKGWAKGLKKAGYATERDYASNLIKLIEQNDLEEYSDEAIALMDKGQTYPESNTAIASISTPTNNTNSQASNVALFSDGEAMNNATKEKKTTIVANNNTIPSATIGSVTGQYPDGVFKINETSVIFAKNGSSLFAIATNNNISYGKLLAFNDLHTNVDILPSDRLIYLNKKPRKGSKEIHVVENGENLDMISQKEGIQIQYLAQYNHIKEADIPATGEKLYLQNVAPNSPRLNGNSSFASR</sequence>
<proteinExistence type="predicted"/>
<accession>A0A5P2FXH2</accession>
<gene>
    <name evidence="7" type="ORF">E0W69_004195</name>
</gene>
<dbReference type="PANTHER" id="PTHR33308:SF9">
    <property type="entry name" value="PEPTIDOGLYCAN HYDROLASE FLGJ"/>
    <property type="match status" value="1"/>
</dbReference>
<dbReference type="Pfam" id="PF01832">
    <property type="entry name" value="Glucosaminidase"/>
    <property type="match status" value="1"/>
</dbReference>
<feature type="domain" description="LysM" evidence="6">
    <location>
        <begin position="307"/>
        <end position="351"/>
    </location>
</feature>
<dbReference type="Proteomes" id="UP000292424">
    <property type="component" value="Chromosome"/>
</dbReference>
<evidence type="ECO:0000259" key="6">
    <source>
        <dbReference type="PROSITE" id="PS51782"/>
    </source>
</evidence>
<dbReference type="EMBL" id="CP044016">
    <property type="protein sequence ID" value="QES87895.1"/>
    <property type="molecule type" value="Genomic_DNA"/>
</dbReference>
<dbReference type="GO" id="GO:0042742">
    <property type="term" value="P:defense response to bacterium"/>
    <property type="evidence" value="ECO:0007669"/>
    <property type="project" value="UniProtKB-KW"/>
</dbReference>
<dbReference type="SMART" id="SM00047">
    <property type="entry name" value="LYZ2"/>
    <property type="match status" value="1"/>
</dbReference>
<dbReference type="OrthoDB" id="977752at2"/>
<keyword evidence="8" id="KW-1185">Reference proteome</keyword>
<dbReference type="InterPro" id="IPR051056">
    <property type="entry name" value="Glycosyl_Hydrolase_73"/>
</dbReference>
<dbReference type="KEGG" id="arac:E0W69_004195"/>
<keyword evidence="2" id="KW-0081">Bacteriolytic enzyme</keyword>
<evidence type="ECO:0000256" key="1">
    <source>
        <dbReference type="ARBA" id="ARBA00022529"/>
    </source>
</evidence>
<dbReference type="Pfam" id="PF01476">
    <property type="entry name" value="LysM"/>
    <property type="match status" value="2"/>
</dbReference>
<feature type="signal peptide" evidence="5">
    <location>
        <begin position="1"/>
        <end position="19"/>
    </location>
</feature>
<dbReference type="GO" id="GO:0004040">
    <property type="term" value="F:amidase activity"/>
    <property type="evidence" value="ECO:0007669"/>
    <property type="project" value="InterPro"/>
</dbReference>
<evidence type="ECO:0000256" key="3">
    <source>
        <dbReference type="ARBA" id="ARBA00022801"/>
    </source>
</evidence>
<evidence type="ECO:0000256" key="5">
    <source>
        <dbReference type="SAM" id="SignalP"/>
    </source>
</evidence>
<dbReference type="PANTHER" id="PTHR33308">
    <property type="entry name" value="PEPTIDOGLYCAN HYDROLASE FLGJ"/>
    <property type="match status" value="1"/>
</dbReference>
<evidence type="ECO:0000313" key="8">
    <source>
        <dbReference type="Proteomes" id="UP000292424"/>
    </source>
</evidence>
<name>A0A5P2FXH2_9BACT</name>
<dbReference type="Gene3D" id="1.10.530.10">
    <property type="match status" value="1"/>
</dbReference>
<dbReference type="InterPro" id="IPR036779">
    <property type="entry name" value="LysM_dom_sf"/>
</dbReference>
<feature type="chain" id="PRO_5024286210" description="Peptidoglycan hydrolase" evidence="5">
    <location>
        <begin position="20"/>
        <end position="370"/>
    </location>
</feature>